<protein>
    <submittedName>
        <fullName evidence="1">Uncharacterized protein</fullName>
    </submittedName>
</protein>
<organism evidence="1 2">
    <name type="scientific">Cecembia lonarensis (strain CCUG 58316 / KCTC 22772 / LW9)</name>
    <dbReference type="NCBI Taxonomy" id="1225176"/>
    <lineage>
        <taxon>Bacteria</taxon>
        <taxon>Pseudomonadati</taxon>
        <taxon>Bacteroidota</taxon>
        <taxon>Cytophagia</taxon>
        <taxon>Cytophagales</taxon>
        <taxon>Cyclobacteriaceae</taxon>
        <taxon>Cecembia</taxon>
    </lineage>
</organism>
<comment type="caution">
    <text evidence="1">The sequence shown here is derived from an EMBL/GenBank/DDBJ whole genome shotgun (WGS) entry which is preliminary data.</text>
</comment>
<accession>K1LKR1</accession>
<sequence length="50" mass="5584">MSHSKLALLVFPLFLLLNCGDKNNLDAIVSINTIEIRKDFLLGDSPELQI</sequence>
<reference evidence="1 2" key="1">
    <citation type="journal article" date="2012" name="J. Bacteriol.">
        <title>Draft Genome Sequence of Cecembia lonarensis Strain LW9T, Isolated from Lonar Lake, a Haloalkaline Lake in India.</title>
        <authorList>
            <person name="Shivaji S."/>
            <person name="Ara S."/>
            <person name="Singh A."/>
            <person name="Pinnaka A.K."/>
        </authorList>
    </citation>
    <scope>NUCLEOTIDE SEQUENCE [LARGE SCALE GENOMIC DNA]</scope>
    <source>
        <strain evidence="1 2">LW9</strain>
    </source>
</reference>
<dbReference type="Proteomes" id="UP000004478">
    <property type="component" value="Unassembled WGS sequence"/>
</dbReference>
<proteinExistence type="predicted"/>
<evidence type="ECO:0000313" key="2">
    <source>
        <dbReference type="Proteomes" id="UP000004478"/>
    </source>
</evidence>
<evidence type="ECO:0000313" key="1">
    <source>
        <dbReference type="EMBL" id="EKB50978.1"/>
    </source>
</evidence>
<dbReference type="EMBL" id="AMGM01000003">
    <property type="protein sequence ID" value="EKB50978.1"/>
    <property type="molecule type" value="Genomic_DNA"/>
</dbReference>
<gene>
    <name evidence="1" type="ORF">B879_00265</name>
</gene>
<name>K1LKR1_CECL9</name>
<keyword evidence="2" id="KW-1185">Reference proteome</keyword>
<dbReference type="AlphaFoldDB" id="K1LKR1"/>